<evidence type="ECO:0000313" key="8">
    <source>
        <dbReference type="EMBL" id="RCW75203.1"/>
    </source>
</evidence>
<keyword evidence="4 6" id="KW-0067">ATP-binding</keyword>
<dbReference type="RefSeq" id="WP_114433660.1">
    <property type="nucleotide sequence ID" value="NZ_QPJI01000001.1"/>
</dbReference>
<evidence type="ECO:0000259" key="7">
    <source>
        <dbReference type="PROSITE" id="PS51198"/>
    </source>
</evidence>
<dbReference type="Pfam" id="PF00580">
    <property type="entry name" value="UvrD-helicase"/>
    <property type="match status" value="2"/>
</dbReference>
<dbReference type="GO" id="GO:0000725">
    <property type="term" value="P:recombinational repair"/>
    <property type="evidence" value="ECO:0007669"/>
    <property type="project" value="TreeGrafter"/>
</dbReference>
<name>A0A368Y4J2_MARNT</name>
<dbReference type="GO" id="GO:0003677">
    <property type="term" value="F:DNA binding"/>
    <property type="evidence" value="ECO:0007669"/>
    <property type="project" value="InterPro"/>
</dbReference>
<dbReference type="EMBL" id="QPJI01000001">
    <property type="protein sequence ID" value="RCW75203.1"/>
    <property type="molecule type" value="Genomic_DNA"/>
</dbReference>
<keyword evidence="3 6" id="KW-0347">Helicase</keyword>
<gene>
    <name evidence="8" type="ORF">DET61_101198</name>
</gene>
<dbReference type="Proteomes" id="UP000253647">
    <property type="component" value="Unassembled WGS sequence"/>
</dbReference>
<evidence type="ECO:0000256" key="1">
    <source>
        <dbReference type="ARBA" id="ARBA00022741"/>
    </source>
</evidence>
<evidence type="ECO:0000256" key="5">
    <source>
        <dbReference type="ARBA" id="ARBA00034923"/>
    </source>
</evidence>
<dbReference type="InterPro" id="IPR000212">
    <property type="entry name" value="DNA_helicase_UvrD/REP"/>
</dbReference>
<dbReference type="Gene3D" id="1.10.486.10">
    <property type="entry name" value="PCRA, domain 4"/>
    <property type="match status" value="1"/>
</dbReference>
<organism evidence="8 9">
    <name type="scientific">Marinobacter nauticus</name>
    <name type="common">Marinobacter hydrocarbonoclasticus</name>
    <name type="synonym">Marinobacter aquaeolei</name>
    <dbReference type="NCBI Taxonomy" id="2743"/>
    <lineage>
        <taxon>Bacteria</taxon>
        <taxon>Pseudomonadati</taxon>
        <taxon>Pseudomonadota</taxon>
        <taxon>Gammaproteobacteria</taxon>
        <taxon>Pseudomonadales</taxon>
        <taxon>Marinobacteraceae</taxon>
        <taxon>Marinobacter</taxon>
    </lineage>
</organism>
<proteinExistence type="predicted"/>
<dbReference type="AlphaFoldDB" id="A0A368Y4J2"/>
<dbReference type="GO" id="GO:0043138">
    <property type="term" value="F:3'-5' DNA helicase activity"/>
    <property type="evidence" value="ECO:0007669"/>
    <property type="project" value="TreeGrafter"/>
</dbReference>
<evidence type="ECO:0000256" key="4">
    <source>
        <dbReference type="ARBA" id="ARBA00022840"/>
    </source>
</evidence>
<dbReference type="PANTHER" id="PTHR11070">
    <property type="entry name" value="UVRD / RECB / PCRA DNA HELICASE FAMILY MEMBER"/>
    <property type="match status" value="1"/>
</dbReference>
<comment type="caution">
    <text evidence="8">The sequence shown here is derived from an EMBL/GenBank/DDBJ whole genome shotgun (WGS) entry which is preliminary data.</text>
</comment>
<evidence type="ECO:0000313" key="9">
    <source>
        <dbReference type="Proteomes" id="UP000253647"/>
    </source>
</evidence>
<feature type="domain" description="UvrD-like helicase ATP-binding" evidence="7">
    <location>
        <begin position="1"/>
        <end position="254"/>
    </location>
</feature>
<dbReference type="PANTHER" id="PTHR11070:SF2">
    <property type="entry name" value="ATP-DEPENDENT DNA HELICASE SRS2"/>
    <property type="match status" value="1"/>
</dbReference>
<dbReference type="GO" id="GO:0005524">
    <property type="term" value="F:ATP binding"/>
    <property type="evidence" value="ECO:0007669"/>
    <property type="project" value="UniProtKB-UniRule"/>
</dbReference>
<protein>
    <recommendedName>
        <fullName evidence="5">DNA 3'-5' helicase II</fullName>
    </recommendedName>
</protein>
<dbReference type="Gene3D" id="3.40.50.300">
    <property type="entry name" value="P-loop containing nucleotide triphosphate hydrolases"/>
    <property type="match status" value="2"/>
</dbReference>
<keyword evidence="2 6" id="KW-0378">Hydrolase</keyword>
<sequence>MELTDGQKEVMRSNSPLLVIGGPGSGKTTISILKAAQIARDELKPGQKILFLSFARATVSRVVEAIETEQDVSRQDKRLIDVETYHAFFWRVLKTHGYLMGFPRKLELLAPPAEAIALSALRLKHPKKPATEEEKQHLLREENIYRLNLAKNEGQICFDLFAPSVATLLEGSERIRKLIGLMYPVIILDEFQDTNVDQWRVVKALGQTCRLIALADPEQRIYDWIGADPERLDHFRTTFGPQEIDLNDDNHRSAGTDIAKFGNDILTGRFRQCSYNGVEIVRYPPYPDPAMSKLVSEIYKARKRLFNENGSNWSLAILVPTKRLTRQVSEALLKPPAGMQPIPHIASIEMEAAILGAEIIAFLMQPSEYQDQLEDLIALMVNFYRGKNGDKPTKSALEEANKLQTQFLDYRERAQRGQTIKANSPLVKTLSTLAHIRDEIQFSGNPDEDWKSVRNALEKGKCKRLNEIAKEARNLRLLGRGTNFRQTLGEDWLENGSYLNALKITKEAFIQEHFSSNSKPESGVVVMNMHKAKGKQFDEVIMFEKWPVKPKGQPAIHTDRYVRGNSPDAADSQTLQNFRVSITRGKQRTTILTPSVGECVLLKGIN</sequence>
<accession>A0A368Y4J2</accession>
<reference evidence="8 9" key="1">
    <citation type="submission" date="2018-07" db="EMBL/GenBank/DDBJ databases">
        <title>Freshwater and sediment microbial communities from various areas in North America, analyzing microbe dynamics in response to fracking.</title>
        <authorList>
            <person name="Lamendella R."/>
        </authorList>
    </citation>
    <scope>NUCLEOTIDE SEQUENCE [LARGE SCALE GENOMIC DNA]</scope>
    <source>
        <strain evidence="8 9">105B</strain>
    </source>
</reference>
<dbReference type="InterPro" id="IPR027417">
    <property type="entry name" value="P-loop_NTPase"/>
</dbReference>
<dbReference type="InterPro" id="IPR014016">
    <property type="entry name" value="UvrD-like_ATP-bd"/>
</dbReference>
<feature type="binding site" evidence="6">
    <location>
        <begin position="21"/>
        <end position="28"/>
    </location>
    <ligand>
        <name>ATP</name>
        <dbReference type="ChEBI" id="CHEBI:30616"/>
    </ligand>
</feature>
<evidence type="ECO:0000256" key="6">
    <source>
        <dbReference type="PROSITE-ProRule" id="PRU00560"/>
    </source>
</evidence>
<dbReference type="SUPFAM" id="SSF52540">
    <property type="entry name" value="P-loop containing nucleoside triphosphate hydrolases"/>
    <property type="match status" value="1"/>
</dbReference>
<dbReference type="PROSITE" id="PS51198">
    <property type="entry name" value="UVRD_HELICASE_ATP_BIND"/>
    <property type="match status" value="1"/>
</dbReference>
<dbReference type="GO" id="GO:0016787">
    <property type="term" value="F:hydrolase activity"/>
    <property type="evidence" value="ECO:0007669"/>
    <property type="project" value="UniProtKB-UniRule"/>
</dbReference>
<evidence type="ECO:0000256" key="3">
    <source>
        <dbReference type="ARBA" id="ARBA00022806"/>
    </source>
</evidence>
<keyword evidence="1 6" id="KW-0547">Nucleotide-binding</keyword>
<evidence type="ECO:0000256" key="2">
    <source>
        <dbReference type="ARBA" id="ARBA00022801"/>
    </source>
</evidence>